<dbReference type="InterPro" id="IPR032485">
    <property type="entry name" value="LRP1-like_beta_prop"/>
</dbReference>
<dbReference type="PANTHER" id="PTHR36842:SF1">
    <property type="entry name" value="PROTEIN TOLB"/>
    <property type="match status" value="1"/>
</dbReference>
<feature type="signal peptide" evidence="2">
    <location>
        <begin position="1"/>
        <end position="21"/>
    </location>
</feature>
<evidence type="ECO:0008006" key="7">
    <source>
        <dbReference type="Google" id="ProtNLM"/>
    </source>
</evidence>
<feature type="domain" description="Prolow-density lipoprotein receptor-related protein 1-like beta-propeller" evidence="4">
    <location>
        <begin position="150"/>
        <end position="239"/>
    </location>
</feature>
<evidence type="ECO:0000313" key="6">
    <source>
        <dbReference type="Proteomes" id="UP000092164"/>
    </source>
</evidence>
<gene>
    <name evidence="5" type="ORF">A9200_01975</name>
</gene>
<accession>A0A1B7ZF53</accession>
<dbReference type="Pfam" id="PF07676">
    <property type="entry name" value="PD40"/>
    <property type="match status" value="1"/>
</dbReference>
<dbReference type="Gene3D" id="2.60.120.560">
    <property type="entry name" value="Exo-inulinase, domain 1"/>
    <property type="match status" value="1"/>
</dbReference>
<dbReference type="STRING" id="1836467.BTR34_10350"/>
<evidence type="ECO:0000256" key="1">
    <source>
        <dbReference type="ARBA" id="ARBA00009820"/>
    </source>
</evidence>
<dbReference type="InterPro" id="IPR011042">
    <property type="entry name" value="6-blade_b-propeller_TolB-like"/>
</dbReference>
<feature type="chain" id="PRO_5008602639" description="DUF1080 domain-containing protein" evidence="2">
    <location>
        <begin position="22"/>
        <end position="530"/>
    </location>
</feature>
<evidence type="ECO:0000313" key="5">
    <source>
        <dbReference type="EMBL" id="OBR42180.1"/>
    </source>
</evidence>
<dbReference type="KEGG" id="mart:BTR34_10350"/>
<comment type="caution">
    <text evidence="5">The sequence shown here is derived from an EMBL/GenBank/DDBJ whole genome shotgun (WGS) entry which is preliminary data.</text>
</comment>
<sequence length="530" mass="59806">MIRYISVALLFLLTLNSNAQKAEVRSTLQTYEIETGKRQTILQENAHFEAPNWAIDGDYFIINQNGGLFRISMDGKKDKIDTGSATRCNNDHVISPDGKTLALSNNLEGGNEGWLTSCIFTMPIEGGEPVRVTKNVPSFLHGWSPDGKMVTYTAFRNDQFDIYTIPIAGGEEIQLTNSKGLSDGPEYSVDGEHIYYNAMDSGKMEIWRMNADGSEGEQLTDDSYSNWFPHISPDGKYFVFISYLQDQGSAHPAMKQVALRLFNINSKEIRTLYTFTGGQGSLNVPSWSPDGKQFAFVTYEYIDKPQQLLTELDTTLINELSDLEKNYNWQLLFDGNSTEGWHGFNTDSALDSWGITNGALEMLTDKGTPIGLSSDKEYENFALSLEFKVSKGANSGILFQVAETDDYEFAYETGSEYQVIDHEGWERGPLEDWQFCGANYAMYPPLVKAHNPAGEWNHAVLVVDGNKVTQILNGQVVVEYEKYSDEWNKLKNSGKWADFPDYGKYDKGHIVFQHFGDNVFYRNIKIKELK</sequence>
<dbReference type="GO" id="GO:0016787">
    <property type="term" value="F:hydrolase activity"/>
    <property type="evidence" value="ECO:0007669"/>
    <property type="project" value="InterPro"/>
</dbReference>
<comment type="similarity">
    <text evidence="1">Belongs to the TolB family.</text>
</comment>
<organism evidence="5 6">
    <name type="scientific">Maribacter hydrothermalis</name>
    <dbReference type="NCBI Taxonomy" id="1836467"/>
    <lineage>
        <taxon>Bacteria</taxon>
        <taxon>Pseudomonadati</taxon>
        <taxon>Bacteroidota</taxon>
        <taxon>Flavobacteriia</taxon>
        <taxon>Flavobacteriales</taxon>
        <taxon>Flavobacteriaceae</taxon>
        <taxon>Maribacter</taxon>
    </lineage>
</organism>
<keyword evidence="6" id="KW-1185">Reference proteome</keyword>
<evidence type="ECO:0000256" key="2">
    <source>
        <dbReference type="SAM" id="SignalP"/>
    </source>
</evidence>
<dbReference type="InterPro" id="IPR011659">
    <property type="entry name" value="WD40"/>
</dbReference>
<dbReference type="AlphaFoldDB" id="A0A1B7ZF53"/>
<proteinExistence type="inferred from homology"/>
<reference evidence="6" key="1">
    <citation type="submission" date="2016-06" db="EMBL/GenBank/DDBJ databases">
        <authorList>
            <person name="Zhan P."/>
        </authorList>
    </citation>
    <scope>NUCLEOTIDE SEQUENCE [LARGE SCALE GENOMIC DNA]</scope>
    <source>
        <strain evidence="6">T28</strain>
    </source>
</reference>
<dbReference type="Proteomes" id="UP000092164">
    <property type="component" value="Unassembled WGS sequence"/>
</dbReference>
<keyword evidence="2" id="KW-0732">Signal</keyword>
<dbReference type="SUPFAM" id="SSF82171">
    <property type="entry name" value="DPP6 N-terminal domain-like"/>
    <property type="match status" value="1"/>
</dbReference>
<dbReference type="Pfam" id="PF06439">
    <property type="entry name" value="3keto-disac_hyd"/>
    <property type="match status" value="1"/>
</dbReference>
<dbReference type="Gene3D" id="2.120.10.30">
    <property type="entry name" value="TolB, C-terminal domain"/>
    <property type="match status" value="1"/>
</dbReference>
<dbReference type="EMBL" id="LZFP01000001">
    <property type="protein sequence ID" value="OBR42180.1"/>
    <property type="molecule type" value="Genomic_DNA"/>
</dbReference>
<feature type="domain" description="3-keto-alpha-glucoside-1,2-lyase/3-keto-2-hydroxy-glucal hydratase" evidence="3">
    <location>
        <begin position="329"/>
        <end position="527"/>
    </location>
</feature>
<evidence type="ECO:0000259" key="4">
    <source>
        <dbReference type="Pfam" id="PF16472"/>
    </source>
</evidence>
<name>A0A1B7ZF53_9FLAO</name>
<dbReference type="Pfam" id="PF16472">
    <property type="entry name" value="DUF5050"/>
    <property type="match status" value="1"/>
</dbReference>
<dbReference type="PANTHER" id="PTHR36842">
    <property type="entry name" value="PROTEIN TOLB HOMOLOG"/>
    <property type="match status" value="1"/>
</dbReference>
<dbReference type="InterPro" id="IPR010496">
    <property type="entry name" value="AL/BT2_dom"/>
</dbReference>
<evidence type="ECO:0000259" key="3">
    <source>
        <dbReference type="Pfam" id="PF06439"/>
    </source>
</evidence>
<dbReference type="RefSeq" id="WP_068481147.1">
    <property type="nucleotide sequence ID" value="NZ_CP018760.1"/>
</dbReference>
<protein>
    <recommendedName>
        <fullName evidence="7">DUF1080 domain-containing protein</fullName>
    </recommendedName>
</protein>